<dbReference type="InterPro" id="IPR050259">
    <property type="entry name" value="SDR"/>
</dbReference>
<accession>A0ABU8RLX4</accession>
<evidence type="ECO:0000256" key="1">
    <source>
        <dbReference type="ARBA" id="ARBA00006484"/>
    </source>
</evidence>
<keyword evidence="4" id="KW-1185">Reference proteome</keyword>
<sequence length="252" mass="26075">MQRFTGRRALVTGASRGIGRGCAVALAREGADVAVHGRDAAAVSATAELVRTQGRQALQLLADLTDEDAVDRLRADLEAAWGAPDVVVACAGGSSVRPGPVQDITPEQWRREVDDNLTSVFLTLRAVLPGMERRGSGVVVTVSSTAARLPDPRSPAAYAAAKAGVEHLTALAAAQAGPSGVRVCCVSPETVMSERNQQQIPPDVQEQLAAEHPLRRLGTVEDVAAAVAYLASDDAGWVSGTTLTVAGGAVRV</sequence>
<evidence type="ECO:0000259" key="2">
    <source>
        <dbReference type="SMART" id="SM00822"/>
    </source>
</evidence>
<dbReference type="InterPro" id="IPR057326">
    <property type="entry name" value="KR_dom"/>
</dbReference>
<dbReference type="SUPFAM" id="SSF51735">
    <property type="entry name" value="NAD(P)-binding Rossmann-fold domains"/>
    <property type="match status" value="1"/>
</dbReference>
<dbReference type="RefSeq" id="WP_339575489.1">
    <property type="nucleotide sequence ID" value="NZ_JBBIAA010000016.1"/>
</dbReference>
<proteinExistence type="inferred from homology"/>
<dbReference type="Pfam" id="PF13561">
    <property type="entry name" value="adh_short_C2"/>
    <property type="match status" value="1"/>
</dbReference>
<evidence type="ECO:0000313" key="4">
    <source>
        <dbReference type="Proteomes" id="UP001387100"/>
    </source>
</evidence>
<dbReference type="EMBL" id="JBBIAA010000016">
    <property type="protein sequence ID" value="MEJ5946105.1"/>
    <property type="molecule type" value="Genomic_DNA"/>
</dbReference>
<evidence type="ECO:0000313" key="3">
    <source>
        <dbReference type="EMBL" id="MEJ5946105.1"/>
    </source>
</evidence>
<dbReference type="PANTHER" id="PTHR42879">
    <property type="entry name" value="3-OXOACYL-(ACYL-CARRIER-PROTEIN) REDUCTASE"/>
    <property type="match status" value="1"/>
</dbReference>
<name>A0ABU8RLX4_9ACTN</name>
<dbReference type="InterPro" id="IPR036291">
    <property type="entry name" value="NAD(P)-bd_dom_sf"/>
</dbReference>
<protein>
    <submittedName>
        <fullName evidence="3">SDR family NAD(P)-dependent oxidoreductase</fullName>
    </submittedName>
</protein>
<comment type="caution">
    <text evidence="3">The sequence shown here is derived from an EMBL/GenBank/DDBJ whole genome shotgun (WGS) entry which is preliminary data.</text>
</comment>
<dbReference type="CDD" id="cd05233">
    <property type="entry name" value="SDR_c"/>
    <property type="match status" value="1"/>
</dbReference>
<dbReference type="SMART" id="SM00822">
    <property type="entry name" value="PKS_KR"/>
    <property type="match status" value="1"/>
</dbReference>
<dbReference type="Gene3D" id="3.40.50.720">
    <property type="entry name" value="NAD(P)-binding Rossmann-like Domain"/>
    <property type="match status" value="1"/>
</dbReference>
<organism evidence="3 4">
    <name type="scientific">Pseudokineococcus basanitobsidens</name>
    <dbReference type="NCBI Taxonomy" id="1926649"/>
    <lineage>
        <taxon>Bacteria</taxon>
        <taxon>Bacillati</taxon>
        <taxon>Actinomycetota</taxon>
        <taxon>Actinomycetes</taxon>
        <taxon>Kineosporiales</taxon>
        <taxon>Kineosporiaceae</taxon>
        <taxon>Pseudokineococcus</taxon>
    </lineage>
</organism>
<comment type="similarity">
    <text evidence="1">Belongs to the short-chain dehydrogenases/reductases (SDR) family.</text>
</comment>
<dbReference type="InterPro" id="IPR002347">
    <property type="entry name" value="SDR_fam"/>
</dbReference>
<feature type="domain" description="Ketoreductase" evidence="2">
    <location>
        <begin position="7"/>
        <end position="189"/>
    </location>
</feature>
<dbReference type="Proteomes" id="UP001387100">
    <property type="component" value="Unassembled WGS sequence"/>
</dbReference>
<dbReference type="PRINTS" id="PR00081">
    <property type="entry name" value="GDHRDH"/>
</dbReference>
<gene>
    <name evidence="3" type="ORF">WDZ17_12460</name>
</gene>
<reference evidence="3 4" key="1">
    <citation type="journal article" date="2017" name="Int. J. Syst. Evol. Microbiol.">
        <title>Pseudokineococcus basanitobsidens sp. nov., isolated from volcanic rock.</title>
        <authorList>
            <person name="Lee D.W."/>
            <person name="Park M.Y."/>
            <person name="Kim J.J."/>
            <person name="Kim B.S."/>
        </authorList>
    </citation>
    <scope>NUCLEOTIDE SEQUENCE [LARGE SCALE GENOMIC DNA]</scope>
    <source>
        <strain evidence="3 4">DSM 103726</strain>
    </source>
</reference>